<dbReference type="HOGENOM" id="CLU_528108_0_0_1"/>
<keyword evidence="2" id="KW-1133">Transmembrane helix</keyword>
<proteinExistence type="predicted"/>
<dbReference type="FunCoup" id="E3LWP8">
    <property type="interactions" value="415"/>
</dbReference>
<reference evidence="3" key="1">
    <citation type="submission" date="2007-07" db="EMBL/GenBank/DDBJ databases">
        <title>PCAP assembly of the Caenorhabditis remanei genome.</title>
        <authorList>
            <consortium name="The Caenorhabditis remanei Sequencing Consortium"/>
            <person name="Wilson R.K."/>
        </authorList>
    </citation>
    <scope>NUCLEOTIDE SEQUENCE [LARGE SCALE GENOMIC DNA]</scope>
    <source>
        <strain evidence="3">PB4641</strain>
    </source>
</reference>
<organism evidence="4">
    <name type="scientific">Caenorhabditis remanei</name>
    <name type="common">Caenorhabditis vulgaris</name>
    <dbReference type="NCBI Taxonomy" id="31234"/>
    <lineage>
        <taxon>Eukaryota</taxon>
        <taxon>Metazoa</taxon>
        <taxon>Ecdysozoa</taxon>
        <taxon>Nematoda</taxon>
        <taxon>Chromadorea</taxon>
        <taxon>Rhabditida</taxon>
        <taxon>Rhabditina</taxon>
        <taxon>Rhabditomorpha</taxon>
        <taxon>Rhabditoidea</taxon>
        <taxon>Rhabditidae</taxon>
        <taxon>Peloderinae</taxon>
        <taxon>Caenorhabditis</taxon>
    </lineage>
</organism>
<evidence type="ECO:0000256" key="1">
    <source>
        <dbReference type="SAM" id="MobiDB-lite"/>
    </source>
</evidence>
<keyword evidence="2" id="KW-0472">Membrane</keyword>
<feature type="transmembrane region" description="Helical" evidence="2">
    <location>
        <begin position="75"/>
        <end position="96"/>
    </location>
</feature>
<keyword evidence="4" id="KW-1185">Reference proteome</keyword>
<dbReference type="Proteomes" id="UP000008281">
    <property type="component" value="Unassembled WGS sequence"/>
</dbReference>
<feature type="transmembrane region" description="Helical" evidence="2">
    <location>
        <begin position="144"/>
        <end position="165"/>
    </location>
</feature>
<sequence>MSLRTERVTTFMQLFSIPTGITGLVHFLCEEKEVLAVIATILTILLVFCLVQLLKKFILYKSKKEKMDFKNEYLTYMKTRLLTIAFFSILSQTWVLLDNENFTIQCYCFFVLNTSFVIIQHVLCASANTRLPNYDDHPIVKKNCLKVTIMFSGMIICSAKTQNLFMFLSQCYFQPMFYAWLLDFHIVFYDEYFYIDDCRDRILRMRRRREEMRGSFVKIITIKKLIKLPIRSGSVESTHIYHQQSTMFVPSEPIEQIALHGFNLLSNWESRDSLEELIKNDYTLEMYRTYEIKKFCRYYLNGSCDFMARRIIRKIEALEMKEQEERTGTTSATSSSFKPVVATSSANKPSTSALPTVTVNKPSVVVKTSKDIPIPPTSSVNVPVSCAGKSSKPSTSSASKKPMPLPEVVISSKRTLPTKFVPKMKEAVSVAYQKPRVPEVRRPSIDQKLNAEKQLQKFIEKKKITEEKKKEGAIQVSKVMNAFEEARLKRKQEALKAKQLGFWEEPKAKKGRHTKY</sequence>
<feature type="region of interest" description="Disordered" evidence="1">
    <location>
        <begin position="382"/>
        <end position="403"/>
    </location>
</feature>
<evidence type="ECO:0000313" key="3">
    <source>
        <dbReference type="EMBL" id="EFO83367.1"/>
    </source>
</evidence>
<gene>
    <name evidence="3" type="ORF">CRE_02922</name>
</gene>
<evidence type="ECO:0000313" key="4">
    <source>
        <dbReference type="Proteomes" id="UP000008281"/>
    </source>
</evidence>
<name>E3LWP8_CAERE</name>
<dbReference type="EMBL" id="DS268417">
    <property type="protein sequence ID" value="EFO83367.1"/>
    <property type="molecule type" value="Genomic_DNA"/>
</dbReference>
<dbReference type="AlphaFoldDB" id="E3LWP8"/>
<protein>
    <submittedName>
        <fullName evidence="3">Uncharacterized protein</fullName>
    </submittedName>
</protein>
<feature type="region of interest" description="Disordered" evidence="1">
    <location>
        <begin position="321"/>
        <end position="354"/>
    </location>
</feature>
<accession>E3LWP8</accession>
<dbReference type="InParanoid" id="E3LWP8"/>
<evidence type="ECO:0000256" key="2">
    <source>
        <dbReference type="SAM" id="Phobius"/>
    </source>
</evidence>
<feature type="compositionally biased region" description="Low complexity" evidence="1">
    <location>
        <begin position="389"/>
        <end position="401"/>
    </location>
</feature>
<keyword evidence="2" id="KW-0812">Transmembrane</keyword>
<feature type="compositionally biased region" description="Polar residues" evidence="1">
    <location>
        <begin position="328"/>
        <end position="354"/>
    </location>
</feature>
<dbReference type="eggNOG" id="ENOG502TKG3">
    <property type="taxonomic scope" value="Eukaryota"/>
</dbReference>
<feature type="transmembrane region" description="Helical" evidence="2">
    <location>
        <begin position="34"/>
        <end position="54"/>
    </location>
</feature>
<feature type="transmembrane region" description="Helical" evidence="2">
    <location>
        <begin position="12"/>
        <end position="28"/>
    </location>
</feature>
<feature type="transmembrane region" description="Helical" evidence="2">
    <location>
        <begin position="102"/>
        <end position="123"/>
    </location>
</feature>